<keyword evidence="13" id="KW-0732">Signal</keyword>
<dbReference type="InterPro" id="IPR042097">
    <property type="entry name" value="Aminopeptidase_N-like_N_sf"/>
</dbReference>
<dbReference type="SUPFAM" id="SSF55486">
    <property type="entry name" value="Metalloproteases ('zincins'), catalytic domain"/>
    <property type="match status" value="1"/>
</dbReference>
<dbReference type="EMBL" id="SNWD01000001">
    <property type="protein sequence ID" value="TDN86803.1"/>
    <property type="molecule type" value="Genomic_DNA"/>
</dbReference>
<feature type="domain" description="ERAP1-like C-terminal" evidence="15">
    <location>
        <begin position="538"/>
        <end position="852"/>
    </location>
</feature>
<dbReference type="FunFam" id="1.10.390.10:FF:000006">
    <property type="entry name" value="Puromycin-sensitive aminopeptidase"/>
    <property type="match status" value="1"/>
</dbReference>
<evidence type="ECO:0000259" key="15">
    <source>
        <dbReference type="Pfam" id="PF11838"/>
    </source>
</evidence>
<dbReference type="EC" id="3.4.11.-" evidence="12"/>
<dbReference type="SUPFAM" id="SSF63737">
    <property type="entry name" value="Leukotriene A4 hydrolase N-terminal domain"/>
    <property type="match status" value="1"/>
</dbReference>
<keyword evidence="5 10" id="KW-0479">Metal-binding</keyword>
<feature type="signal peptide" evidence="13">
    <location>
        <begin position="1"/>
        <end position="20"/>
    </location>
</feature>
<dbReference type="InterPro" id="IPR014782">
    <property type="entry name" value="Peptidase_M1_dom"/>
</dbReference>
<dbReference type="Pfam" id="PF17900">
    <property type="entry name" value="Peptidase_M1_N"/>
    <property type="match status" value="1"/>
</dbReference>
<keyword evidence="3 12" id="KW-0031">Aminopeptidase</keyword>
<comment type="caution">
    <text evidence="17">The sequence shown here is derived from an EMBL/GenBank/DDBJ whole genome shotgun (WGS) entry which is preliminary data.</text>
</comment>
<organism evidence="17 18">
    <name type="scientific">Stakelama pacifica</name>
    <dbReference type="NCBI Taxonomy" id="517720"/>
    <lineage>
        <taxon>Bacteria</taxon>
        <taxon>Pseudomonadati</taxon>
        <taxon>Pseudomonadota</taxon>
        <taxon>Alphaproteobacteria</taxon>
        <taxon>Sphingomonadales</taxon>
        <taxon>Sphingomonadaceae</taxon>
        <taxon>Stakelama</taxon>
    </lineage>
</organism>
<dbReference type="InterPro" id="IPR034016">
    <property type="entry name" value="M1_APN-typ"/>
</dbReference>
<evidence type="ECO:0000256" key="8">
    <source>
        <dbReference type="ARBA" id="ARBA00023049"/>
    </source>
</evidence>
<dbReference type="AlphaFoldDB" id="A0A4R6FXW3"/>
<feature type="active site" description="Proton acceptor" evidence="9">
    <location>
        <position position="323"/>
    </location>
</feature>
<dbReference type="GO" id="GO:0070006">
    <property type="term" value="F:metalloaminopeptidase activity"/>
    <property type="evidence" value="ECO:0007669"/>
    <property type="project" value="TreeGrafter"/>
</dbReference>
<dbReference type="InterPro" id="IPR045357">
    <property type="entry name" value="Aminopeptidase_N-like_N"/>
</dbReference>
<dbReference type="InterPro" id="IPR001930">
    <property type="entry name" value="Peptidase_M1"/>
</dbReference>
<evidence type="ECO:0000256" key="11">
    <source>
        <dbReference type="PIRSR" id="PIRSR634016-4"/>
    </source>
</evidence>
<dbReference type="Gene3D" id="2.60.40.1910">
    <property type="match status" value="1"/>
</dbReference>
<evidence type="ECO:0000256" key="13">
    <source>
        <dbReference type="SAM" id="SignalP"/>
    </source>
</evidence>
<proteinExistence type="inferred from homology"/>
<dbReference type="PRINTS" id="PR00756">
    <property type="entry name" value="ALADIPTASE"/>
</dbReference>
<feature type="chain" id="PRO_5020249714" description="Aminopeptidase" evidence="13">
    <location>
        <begin position="21"/>
        <end position="879"/>
    </location>
</feature>
<keyword evidence="7 10" id="KW-0862">Zinc</keyword>
<dbReference type="Gene3D" id="2.60.40.1730">
    <property type="entry name" value="tricorn interacting facor f3 domain"/>
    <property type="match status" value="1"/>
</dbReference>
<evidence type="ECO:0000259" key="16">
    <source>
        <dbReference type="Pfam" id="PF17900"/>
    </source>
</evidence>
<feature type="domain" description="Aminopeptidase N-like N-terminal" evidence="16">
    <location>
        <begin position="36"/>
        <end position="211"/>
    </location>
</feature>
<dbReference type="InterPro" id="IPR024571">
    <property type="entry name" value="ERAP1-like_C_dom"/>
</dbReference>
<dbReference type="Pfam" id="PF11838">
    <property type="entry name" value="ERAP1_C"/>
    <property type="match status" value="1"/>
</dbReference>
<keyword evidence="18" id="KW-1185">Reference proteome</keyword>
<evidence type="ECO:0000256" key="1">
    <source>
        <dbReference type="ARBA" id="ARBA00000098"/>
    </source>
</evidence>
<feature type="binding site" evidence="10">
    <location>
        <position position="345"/>
    </location>
    <ligand>
        <name>Zn(2+)</name>
        <dbReference type="ChEBI" id="CHEBI:29105"/>
        <note>catalytic</note>
    </ligand>
</feature>
<dbReference type="InterPro" id="IPR027268">
    <property type="entry name" value="Peptidase_M4/M1_CTD_sf"/>
</dbReference>
<evidence type="ECO:0000256" key="2">
    <source>
        <dbReference type="ARBA" id="ARBA00010136"/>
    </source>
</evidence>
<dbReference type="Gene3D" id="1.10.390.10">
    <property type="entry name" value="Neutral Protease Domain 2"/>
    <property type="match status" value="1"/>
</dbReference>
<dbReference type="GO" id="GO:0005737">
    <property type="term" value="C:cytoplasm"/>
    <property type="evidence" value="ECO:0007669"/>
    <property type="project" value="TreeGrafter"/>
</dbReference>
<comment type="similarity">
    <text evidence="2 12">Belongs to the peptidase M1 family.</text>
</comment>
<sequence length="879" mass="94629">MRKLLLLAASALVMPSLAMAQDSNLPTGKLPDTATPQAYRLALTVLPSRDRFTGHAEIDVTLNKAADMVYMHGRDLAVTSASAVVGGKTFPVTFKQLNPLGLARLDFGRQVPAGKVTLKFDYSAPFADGPAGMYHIQVGDKWYSWTQFESIDARAAFPSFDEPGYKTPFTVSLTTQPGFEAVSNAPETGTEKHGDLVTHIFAPTKPLPTYLMAFVVGPFATVATEAAPTEYREEPLPIRIVATQANADRMEFAKENSGPIVDLLEKYFGERFPFPKLDQIGSPIMPGAMENAGADIYGDGILLLDQNPTTSDKQEFGMVVAHELSHQWFGDLVTPAWWDDIWLNESFANWMGYRIGNEWRPDLNIGTNAIGEAFDAMELDSLKAGRPIHEKITSDKDINGAFDAITYGKGGQVVAMIAAYMGDEAFQKGVRLHLKRHAYGNASTDQFFQSLADASGDPRVLGAMKSFVDQQGVPVVTFAHAGNGDGYTVTQDRYHYLGTQVAPTMWSIPLCVRHGEDRNCTLLADKSATIPEPGKGAIMPNAGGTGYYRFDLPKDDWQTLIVAAPSLPAGEALAMDDSLWARFQAGKGDPMELIAATRAMAGNSDSNAAVDNAGRWGYLVGHDVLPDSATANYRAMIGAIYGPMLAKLGFDPAGETGDNDPDRQKLRRSVVGLMAGGAKDAAVRGKLAGAAKAYLAGNKDAISPAYLGLGLGILVDQGDLPFAQQLAEKALSSEDAGFRSAALGAIAGSGKADVANWLLNDFQDKRLRRNEQFGFLYGLAANSDTRQLAYDYVFANFDKIAGSAGIFLGSRLPALFNRSCSAAEADRLDKVMRPKIAEAEVGMLGFDRTVEEIRTCANLKAARGTELAAALKTSYPAKQ</sequence>
<evidence type="ECO:0000256" key="9">
    <source>
        <dbReference type="PIRSR" id="PIRSR634016-1"/>
    </source>
</evidence>
<evidence type="ECO:0000256" key="6">
    <source>
        <dbReference type="ARBA" id="ARBA00022801"/>
    </source>
</evidence>
<name>A0A4R6FXW3_9SPHN</name>
<dbReference type="PANTHER" id="PTHR11533">
    <property type="entry name" value="PROTEASE M1 ZINC METALLOPROTEASE"/>
    <property type="match status" value="1"/>
</dbReference>
<feature type="site" description="Transition state stabilizer" evidence="11">
    <location>
        <position position="407"/>
    </location>
</feature>
<protein>
    <recommendedName>
        <fullName evidence="12">Aminopeptidase</fullName>
        <ecNumber evidence="12">3.4.11.-</ecNumber>
    </recommendedName>
</protein>
<evidence type="ECO:0000256" key="7">
    <source>
        <dbReference type="ARBA" id="ARBA00022833"/>
    </source>
</evidence>
<keyword evidence="4 12" id="KW-0645">Protease</keyword>
<reference evidence="17 18" key="1">
    <citation type="submission" date="2019-03" db="EMBL/GenBank/DDBJ databases">
        <title>Genomic Encyclopedia of Type Strains, Phase IV (KMG-IV): sequencing the most valuable type-strain genomes for metagenomic binning, comparative biology and taxonomic classification.</title>
        <authorList>
            <person name="Goeker M."/>
        </authorList>
    </citation>
    <scope>NUCLEOTIDE SEQUENCE [LARGE SCALE GENOMIC DNA]</scope>
    <source>
        <strain evidence="17 18">DSM 25059</strain>
    </source>
</reference>
<dbReference type="Pfam" id="PF01433">
    <property type="entry name" value="Peptidase_M1"/>
    <property type="match status" value="1"/>
</dbReference>
<dbReference type="GO" id="GO:0043171">
    <property type="term" value="P:peptide catabolic process"/>
    <property type="evidence" value="ECO:0007669"/>
    <property type="project" value="TreeGrafter"/>
</dbReference>
<dbReference type="GO" id="GO:0042277">
    <property type="term" value="F:peptide binding"/>
    <property type="evidence" value="ECO:0007669"/>
    <property type="project" value="TreeGrafter"/>
</dbReference>
<dbReference type="Gene3D" id="1.25.50.20">
    <property type="match status" value="1"/>
</dbReference>
<evidence type="ECO:0000313" key="17">
    <source>
        <dbReference type="EMBL" id="TDN86803.1"/>
    </source>
</evidence>
<evidence type="ECO:0000313" key="18">
    <source>
        <dbReference type="Proteomes" id="UP000295493"/>
    </source>
</evidence>
<dbReference type="PANTHER" id="PTHR11533:SF174">
    <property type="entry name" value="PUROMYCIN-SENSITIVE AMINOPEPTIDASE-RELATED"/>
    <property type="match status" value="1"/>
</dbReference>
<keyword evidence="6 12" id="KW-0378">Hydrolase</keyword>
<evidence type="ECO:0000256" key="3">
    <source>
        <dbReference type="ARBA" id="ARBA00022438"/>
    </source>
</evidence>
<feature type="binding site" evidence="10">
    <location>
        <position position="322"/>
    </location>
    <ligand>
        <name>Zn(2+)</name>
        <dbReference type="ChEBI" id="CHEBI:29105"/>
        <note>catalytic</note>
    </ligand>
</feature>
<evidence type="ECO:0000256" key="12">
    <source>
        <dbReference type="RuleBase" id="RU364040"/>
    </source>
</evidence>
<evidence type="ECO:0000256" key="4">
    <source>
        <dbReference type="ARBA" id="ARBA00022670"/>
    </source>
</evidence>
<comment type="cofactor">
    <cofactor evidence="10 12">
        <name>Zn(2+)</name>
        <dbReference type="ChEBI" id="CHEBI:29105"/>
    </cofactor>
    <text evidence="10 12">Binds 1 zinc ion per subunit.</text>
</comment>
<dbReference type="InterPro" id="IPR050344">
    <property type="entry name" value="Peptidase_M1_aminopeptidases"/>
</dbReference>
<dbReference type="GO" id="GO:0016285">
    <property type="term" value="F:alanyl aminopeptidase activity"/>
    <property type="evidence" value="ECO:0007669"/>
    <property type="project" value="UniProtKB-EC"/>
</dbReference>
<gene>
    <name evidence="17" type="ORF">EV664_101380</name>
</gene>
<evidence type="ECO:0000256" key="5">
    <source>
        <dbReference type="ARBA" id="ARBA00022723"/>
    </source>
</evidence>
<keyword evidence="8 12" id="KW-0482">Metalloprotease</keyword>
<feature type="binding site" evidence="10">
    <location>
        <position position="326"/>
    </location>
    <ligand>
        <name>Zn(2+)</name>
        <dbReference type="ChEBI" id="CHEBI:29105"/>
        <note>catalytic</note>
    </ligand>
</feature>
<feature type="domain" description="Peptidase M1 membrane alanine aminopeptidase" evidence="14">
    <location>
        <begin position="253"/>
        <end position="458"/>
    </location>
</feature>
<accession>A0A4R6FXW3</accession>
<evidence type="ECO:0000256" key="10">
    <source>
        <dbReference type="PIRSR" id="PIRSR634016-3"/>
    </source>
</evidence>
<dbReference type="Proteomes" id="UP000295493">
    <property type="component" value="Unassembled WGS sequence"/>
</dbReference>
<evidence type="ECO:0000259" key="14">
    <source>
        <dbReference type="Pfam" id="PF01433"/>
    </source>
</evidence>
<dbReference type="RefSeq" id="WP_308423508.1">
    <property type="nucleotide sequence ID" value="NZ_BMLU01000001.1"/>
</dbReference>
<dbReference type="GO" id="GO:0006508">
    <property type="term" value="P:proteolysis"/>
    <property type="evidence" value="ECO:0007669"/>
    <property type="project" value="UniProtKB-KW"/>
</dbReference>
<dbReference type="CDD" id="cd09601">
    <property type="entry name" value="M1_APN-Q_like"/>
    <property type="match status" value="1"/>
</dbReference>
<dbReference type="GO" id="GO:0008270">
    <property type="term" value="F:zinc ion binding"/>
    <property type="evidence" value="ECO:0007669"/>
    <property type="project" value="UniProtKB-UniRule"/>
</dbReference>
<dbReference type="GO" id="GO:0016020">
    <property type="term" value="C:membrane"/>
    <property type="evidence" value="ECO:0007669"/>
    <property type="project" value="TreeGrafter"/>
</dbReference>
<comment type="catalytic activity">
    <reaction evidence="1">
        <text>Release of an N-terminal amino acid, Xaa-|-Yaa- from a peptide, amide or arylamide. Xaa is preferably Ala, but may be most amino acids including Pro (slow action). When a terminal hydrophobic residue is followed by a prolyl residue, the two may be released as an intact Xaa-Pro dipeptide.</text>
        <dbReference type="EC" id="3.4.11.2"/>
    </reaction>
</comment>
<dbReference type="GO" id="GO:0005615">
    <property type="term" value="C:extracellular space"/>
    <property type="evidence" value="ECO:0007669"/>
    <property type="project" value="TreeGrafter"/>
</dbReference>